<comment type="caution">
    <text evidence="2">The sequence shown here is derived from an EMBL/GenBank/DDBJ whole genome shotgun (WGS) entry which is preliminary data.</text>
</comment>
<reference evidence="2" key="1">
    <citation type="submission" date="2021-02" db="EMBL/GenBank/DDBJ databases">
        <authorList>
            <person name="Nowell W R."/>
        </authorList>
    </citation>
    <scope>NUCLEOTIDE SEQUENCE</scope>
</reference>
<proteinExistence type="predicted"/>
<dbReference type="EMBL" id="CAJNOH010009268">
    <property type="protein sequence ID" value="CAF1495368.1"/>
    <property type="molecule type" value="Genomic_DNA"/>
</dbReference>
<organism evidence="2 3">
    <name type="scientific">Rotaria sordida</name>
    <dbReference type="NCBI Taxonomy" id="392033"/>
    <lineage>
        <taxon>Eukaryota</taxon>
        <taxon>Metazoa</taxon>
        <taxon>Spiralia</taxon>
        <taxon>Gnathifera</taxon>
        <taxon>Rotifera</taxon>
        <taxon>Eurotatoria</taxon>
        <taxon>Bdelloidea</taxon>
        <taxon>Philodinida</taxon>
        <taxon>Philodinidae</taxon>
        <taxon>Rotaria</taxon>
    </lineage>
</organism>
<dbReference type="Proteomes" id="UP000663854">
    <property type="component" value="Unassembled WGS sequence"/>
</dbReference>
<evidence type="ECO:0000313" key="2">
    <source>
        <dbReference type="EMBL" id="CAF1495368.1"/>
    </source>
</evidence>
<protein>
    <submittedName>
        <fullName evidence="2">Uncharacterized protein</fullName>
    </submittedName>
</protein>
<accession>A0A815SP50</accession>
<feature type="non-terminal residue" evidence="2">
    <location>
        <position position="1"/>
    </location>
</feature>
<dbReference type="AlphaFoldDB" id="A0A815SP50"/>
<feature type="region of interest" description="Disordered" evidence="1">
    <location>
        <begin position="1"/>
        <end position="28"/>
    </location>
</feature>
<gene>
    <name evidence="2" type="ORF">PYM288_LOCUS38377</name>
</gene>
<evidence type="ECO:0000313" key="3">
    <source>
        <dbReference type="Proteomes" id="UP000663854"/>
    </source>
</evidence>
<sequence>MPSRSAIHITTRSPKNNIHPTKNQSANPQDILFPMSTILAARYYQVTTITTTTATTVTTTTITTTTT</sequence>
<feature type="compositionally biased region" description="Polar residues" evidence="1">
    <location>
        <begin position="8"/>
        <end position="28"/>
    </location>
</feature>
<evidence type="ECO:0000256" key="1">
    <source>
        <dbReference type="SAM" id="MobiDB-lite"/>
    </source>
</evidence>
<name>A0A815SP50_9BILA</name>